<evidence type="ECO:0000256" key="1">
    <source>
        <dbReference type="SAM" id="Phobius"/>
    </source>
</evidence>
<gene>
    <name evidence="2" type="ORF">OO013_07680</name>
</gene>
<dbReference type="Gene3D" id="1.25.40.10">
    <property type="entry name" value="Tetratricopeptide repeat domain"/>
    <property type="match status" value="1"/>
</dbReference>
<dbReference type="PROSITE" id="PS51257">
    <property type="entry name" value="PROKAR_LIPOPROTEIN"/>
    <property type="match status" value="1"/>
</dbReference>
<keyword evidence="3" id="KW-1185">Reference proteome</keyword>
<evidence type="ECO:0000313" key="3">
    <source>
        <dbReference type="Proteomes" id="UP001209885"/>
    </source>
</evidence>
<accession>A0ABT3RQT2</accession>
<dbReference type="RefSeq" id="WP_266056143.1">
    <property type="nucleotide sequence ID" value="NZ_JAPFQN010000004.1"/>
</dbReference>
<comment type="caution">
    <text evidence="2">The sequence shown here is derived from an EMBL/GenBank/DDBJ whole genome shotgun (WGS) entry which is preliminary data.</text>
</comment>
<feature type="transmembrane region" description="Helical" evidence="1">
    <location>
        <begin position="43"/>
        <end position="67"/>
    </location>
</feature>
<keyword evidence="1" id="KW-1133">Transmembrane helix</keyword>
<dbReference type="EMBL" id="JAPFQN010000004">
    <property type="protein sequence ID" value="MCX2743739.1"/>
    <property type="molecule type" value="Genomic_DNA"/>
</dbReference>
<feature type="transmembrane region" description="Helical" evidence="1">
    <location>
        <begin position="12"/>
        <end position="31"/>
    </location>
</feature>
<protein>
    <submittedName>
        <fullName evidence="2">Uncharacterized protein</fullName>
    </submittedName>
</protein>
<keyword evidence="1" id="KW-0812">Transmembrane</keyword>
<name>A0ABT3RQT2_9BACT</name>
<evidence type="ECO:0000313" key="2">
    <source>
        <dbReference type="EMBL" id="MCX2743739.1"/>
    </source>
</evidence>
<dbReference type="SUPFAM" id="SSF48452">
    <property type="entry name" value="TPR-like"/>
    <property type="match status" value="1"/>
</dbReference>
<proteinExistence type="predicted"/>
<organism evidence="2 3">
    <name type="scientific">Mangrovivirga halotolerans</name>
    <dbReference type="NCBI Taxonomy" id="2993936"/>
    <lineage>
        <taxon>Bacteria</taxon>
        <taxon>Pseudomonadati</taxon>
        <taxon>Bacteroidota</taxon>
        <taxon>Cytophagia</taxon>
        <taxon>Cytophagales</taxon>
        <taxon>Mangrovivirgaceae</taxon>
        <taxon>Mangrovivirga</taxon>
    </lineage>
</organism>
<reference evidence="2 3" key="1">
    <citation type="submission" date="2022-11" db="EMBL/GenBank/DDBJ databases">
        <title>The characterization of three novel Bacteroidetes species and genomic analysis of their roles in tidal elemental geochemical cycles.</title>
        <authorList>
            <person name="Ma K."/>
        </authorList>
    </citation>
    <scope>NUCLEOTIDE SEQUENCE [LARGE SCALE GENOMIC DNA]</scope>
    <source>
        <strain evidence="2 3">M17</strain>
    </source>
</reference>
<feature type="transmembrane region" description="Helical" evidence="1">
    <location>
        <begin position="128"/>
        <end position="150"/>
    </location>
</feature>
<dbReference type="Proteomes" id="UP001209885">
    <property type="component" value="Unassembled WGS sequence"/>
</dbReference>
<keyword evidence="1" id="KW-0472">Membrane</keyword>
<dbReference type="InterPro" id="IPR011990">
    <property type="entry name" value="TPR-like_helical_dom_sf"/>
</dbReference>
<sequence>MKNVLNFSRNKYLNYTCLITIVSTVIILLYSMSACNISGYVRLSGTLILLQFFSFFIGSFLGFLFGFPAHNNIEFKNKYVRNSSLKEITSWLTKIIVGITLIELKDIFKFFQVLVKKLSYFLVNDSSQVVIIACIIGIFFVLGFIVLYILSVTKIFEELVINDRNIEAILGDKSMNPNELNIDNTLHLDFSKISNSKKQDILNYISKNGVSNLNPILSKRLGKFLLYMKEYDRAAKAYKAAYLKDSEDKYSLLNYCFIKSKYLKDFDSSNDELKDLISKNKEFAPAYYNLACNYNREYLEFKETNEIEYIKKLRDKAEKNLQRAFELDKGLFSEALKDTELKNLDVKQIFVNSKKKE</sequence>